<dbReference type="InterPro" id="IPR043131">
    <property type="entry name" value="BCAT-like_N"/>
</dbReference>
<reference evidence="7" key="2">
    <citation type="submission" date="2020-09" db="EMBL/GenBank/DDBJ databases">
        <authorList>
            <person name="Sun Q."/>
            <person name="Ohkuma M."/>
        </authorList>
    </citation>
    <scope>NUCLEOTIDE SEQUENCE</scope>
    <source>
        <strain evidence="7">JCM 14719</strain>
    </source>
</reference>
<reference evidence="7" key="1">
    <citation type="journal article" date="2014" name="Int. J. Syst. Evol. Microbiol.">
        <title>Complete genome sequence of Corynebacterium casei LMG S-19264T (=DSM 44701T), isolated from a smear-ripened cheese.</title>
        <authorList>
            <consortium name="US DOE Joint Genome Institute (JGI-PGF)"/>
            <person name="Walter F."/>
            <person name="Albersmeier A."/>
            <person name="Kalinowski J."/>
            <person name="Ruckert C."/>
        </authorList>
    </citation>
    <scope>NUCLEOTIDE SEQUENCE</scope>
    <source>
        <strain evidence="7">JCM 14719</strain>
    </source>
</reference>
<protein>
    <submittedName>
        <fullName evidence="7">4-amino-4-deoxychorismate lyase</fullName>
    </submittedName>
</protein>
<gene>
    <name evidence="7" type="primary">pabC</name>
    <name evidence="7" type="ORF">GCM10007043_21380</name>
</gene>
<organism evidence="7 8">
    <name type="scientific">Calditerricola satsumensis</name>
    <dbReference type="NCBI Taxonomy" id="373054"/>
    <lineage>
        <taxon>Bacteria</taxon>
        <taxon>Bacillati</taxon>
        <taxon>Bacillota</taxon>
        <taxon>Bacilli</taxon>
        <taxon>Bacillales</taxon>
        <taxon>Bacillaceae</taxon>
        <taxon>Calditerricola</taxon>
    </lineage>
</organism>
<keyword evidence="8" id="KW-1185">Reference proteome</keyword>
<dbReference type="InterPro" id="IPR036038">
    <property type="entry name" value="Aminotransferase-like"/>
</dbReference>
<evidence type="ECO:0000313" key="7">
    <source>
        <dbReference type="EMBL" id="GGK06997.1"/>
    </source>
</evidence>
<comment type="caution">
    <text evidence="7">The sequence shown here is derived from an EMBL/GenBank/DDBJ whole genome shotgun (WGS) entry which is preliminary data.</text>
</comment>
<dbReference type="Gene3D" id="3.30.470.10">
    <property type="match status" value="1"/>
</dbReference>
<proteinExistence type="inferred from homology"/>
<dbReference type="EMBL" id="BMOF01000059">
    <property type="protein sequence ID" value="GGK06997.1"/>
    <property type="molecule type" value="Genomic_DNA"/>
</dbReference>
<evidence type="ECO:0000313" key="8">
    <source>
        <dbReference type="Proteomes" id="UP000637720"/>
    </source>
</evidence>
<dbReference type="InterPro" id="IPR001544">
    <property type="entry name" value="Aminotrans_IV"/>
</dbReference>
<evidence type="ECO:0000256" key="3">
    <source>
        <dbReference type="ARBA" id="ARBA00011738"/>
    </source>
</evidence>
<dbReference type="Pfam" id="PF01063">
    <property type="entry name" value="Aminotran_4"/>
    <property type="match status" value="1"/>
</dbReference>
<name>A0A8J3BBF7_9BACI</name>
<dbReference type="FunFam" id="3.20.10.10:FF:000002">
    <property type="entry name" value="D-alanine aminotransferase"/>
    <property type="match status" value="1"/>
</dbReference>
<dbReference type="AlphaFoldDB" id="A0A8J3BBF7"/>
<dbReference type="GO" id="GO:0005829">
    <property type="term" value="C:cytosol"/>
    <property type="evidence" value="ECO:0007669"/>
    <property type="project" value="TreeGrafter"/>
</dbReference>
<evidence type="ECO:0000256" key="1">
    <source>
        <dbReference type="ARBA" id="ARBA00001933"/>
    </source>
</evidence>
<dbReference type="Proteomes" id="UP000637720">
    <property type="component" value="Unassembled WGS sequence"/>
</dbReference>
<dbReference type="Gene3D" id="3.20.10.10">
    <property type="entry name" value="D-amino Acid Aminotransferase, subunit A, domain 2"/>
    <property type="match status" value="1"/>
</dbReference>
<dbReference type="PANTHER" id="PTHR42743">
    <property type="entry name" value="AMINO-ACID AMINOTRANSFERASE"/>
    <property type="match status" value="1"/>
</dbReference>
<dbReference type="GO" id="GO:0046394">
    <property type="term" value="P:carboxylic acid biosynthetic process"/>
    <property type="evidence" value="ECO:0007669"/>
    <property type="project" value="UniProtKB-ARBA"/>
</dbReference>
<evidence type="ECO:0000256" key="6">
    <source>
        <dbReference type="RuleBase" id="RU004516"/>
    </source>
</evidence>
<comment type="similarity">
    <text evidence="2 5">Belongs to the class-IV pyridoxal-phosphate-dependent aminotransferase family.</text>
</comment>
<dbReference type="PROSITE" id="PS00770">
    <property type="entry name" value="AA_TRANSFER_CLASS_4"/>
    <property type="match status" value="1"/>
</dbReference>
<keyword evidence="7" id="KW-0456">Lyase</keyword>
<comment type="cofactor">
    <cofactor evidence="1 6">
        <name>pyridoxal 5'-phosphate</name>
        <dbReference type="ChEBI" id="CHEBI:597326"/>
    </cofactor>
</comment>
<evidence type="ECO:0000256" key="5">
    <source>
        <dbReference type="RuleBase" id="RU004106"/>
    </source>
</evidence>
<dbReference type="GO" id="GO:0008652">
    <property type="term" value="P:amino acid biosynthetic process"/>
    <property type="evidence" value="ECO:0007669"/>
    <property type="project" value="UniProtKB-ARBA"/>
</dbReference>
<dbReference type="InterPro" id="IPR043132">
    <property type="entry name" value="BCAT-like_C"/>
</dbReference>
<sequence length="289" mass="31501">MIVWVDGALKPVDAVRISPLDHGFLYGAAFFETLRTYGGRPFLLADHLARLRRGLEAAGIRWRLEEKAIARAVAEVLEANGLADGVVRLTVTAGEGPPVLTAAPYAKPMTLLFARPLPPALAAWQERGRPLVTVALPRNGPEGRERYKAHSFLNNLLARRELGDRDAEGLMRTADGRVAEGIVSNVFFVRGDELVTPALTAGILPGVTRRLVLALAPQAGLTPVERDVWPEELAEADEVFLTNAVQELVPVCAVDGRPVRACPGPRTRRLLARYRELAHQGLRSVADIR</sequence>
<dbReference type="SUPFAM" id="SSF56752">
    <property type="entry name" value="D-aminoacid aminotransferase-like PLP-dependent enzymes"/>
    <property type="match status" value="1"/>
</dbReference>
<dbReference type="PANTHER" id="PTHR42743:SF11">
    <property type="entry name" value="AMINODEOXYCHORISMATE LYASE"/>
    <property type="match status" value="1"/>
</dbReference>
<keyword evidence="4 6" id="KW-0663">Pyridoxal phosphate</keyword>
<comment type="subunit">
    <text evidence="3">Homodimer.</text>
</comment>
<evidence type="ECO:0000256" key="4">
    <source>
        <dbReference type="ARBA" id="ARBA00022898"/>
    </source>
</evidence>
<dbReference type="GO" id="GO:0016829">
    <property type="term" value="F:lyase activity"/>
    <property type="evidence" value="ECO:0007669"/>
    <property type="project" value="UniProtKB-KW"/>
</dbReference>
<dbReference type="InterPro" id="IPR050571">
    <property type="entry name" value="Class-IV_PLP-Dep_Aminotrnsfr"/>
</dbReference>
<accession>A0A8J3BBF7</accession>
<dbReference type="InterPro" id="IPR018300">
    <property type="entry name" value="Aminotrans_IV_CS"/>
</dbReference>
<evidence type="ECO:0000256" key="2">
    <source>
        <dbReference type="ARBA" id="ARBA00009320"/>
    </source>
</evidence>